<feature type="transmembrane region" description="Helical" evidence="6">
    <location>
        <begin position="363"/>
        <end position="386"/>
    </location>
</feature>
<evidence type="ECO:0000256" key="6">
    <source>
        <dbReference type="SAM" id="Phobius"/>
    </source>
</evidence>
<feature type="transmembrane region" description="Helical" evidence="6">
    <location>
        <begin position="72"/>
        <end position="90"/>
    </location>
</feature>
<dbReference type="InterPro" id="IPR036259">
    <property type="entry name" value="MFS_trans_sf"/>
</dbReference>
<protein>
    <submittedName>
        <fullName evidence="7">MFS transporter</fullName>
    </submittedName>
</protein>
<feature type="region of interest" description="Disordered" evidence="5">
    <location>
        <begin position="193"/>
        <end position="237"/>
    </location>
</feature>
<sequence length="422" mass="41553">MSFRRSQLSIAALFFALGFQYSTWASRIPALADRLHLSAAEVGVLLLAAGVGAVVSAPLVPKLMTALGSRRLALAAVLVLAAALAGLETAPGYRSLLAVLLIDGVAVGCLNVAMNAQGAALEKRSGRTTMARLHATFSGGIFGAALLASAITSVTGSVAVHFAVAGAVLLAVPAAAPGLLTDDLPAASSAAPSAASSTATSGAPSTATSAATSGAPSAATSGASSGAPSRAAEPADRRWSRPSGVVVGLGLAMLLATITEGAVTDWSALYLKTVHAADHLLPLGIAVTSGMMLLARFFADGWRDRWGDRAVVAAGSTLAGAGLLTALLTGGAGPALAGFACVGLGMAAVSPCLYVAAARHGPAALTAAAAMSTTGLLVGPPAIGFLADVTSLRWGLGAVVVTAWLTVPCALLLRPRVPVAVS</sequence>
<dbReference type="SUPFAM" id="SSF103473">
    <property type="entry name" value="MFS general substrate transporter"/>
    <property type="match status" value="1"/>
</dbReference>
<feature type="transmembrane region" description="Helical" evidence="6">
    <location>
        <begin position="158"/>
        <end position="180"/>
    </location>
</feature>
<name>A0A316EUE8_9ACTN</name>
<dbReference type="Gene3D" id="1.20.1250.20">
    <property type="entry name" value="MFS general substrate transporter like domains"/>
    <property type="match status" value="2"/>
</dbReference>
<evidence type="ECO:0000256" key="4">
    <source>
        <dbReference type="ARBA" id="ARBA00023136"/>
    </source>
</evidence>
<dbReference type="AlphaFoldDB" id="A0A316EUE8"/>
<evidence type="ECO:0000256" key="2">
    <source>
        <dbReference type="ARBA" id="ARBA00022692"/>
    </source>
</evidence>
<gene>
    <name evidence="7" type="ORF">BC793_12583</name>
</gene>
<dbReference type="PANTHER" id="PTHR23514">
    <property type="entry name" value="BYPASS OF STOP CODON PROTEIN 6"/>
    <property type="match status" value="1"/>
</dbReference>
<keyword evidence="4 6" id="KW-0472">Membrane</keyword>
<dbReference type="EMBL" id="QGGR01000025">
    <property type="protein sequence ID" value="PWK35882.1"/>
    <property type="molecule type" value="Genomic_DNA"/>
</dbReference>
<keyword evidence="2 6" id="KW-0812">Transmembrane</keyword>
<dbReference type="PANTHER" id="PTHR23514:SF13">
    <property type="entry name" value="INNER MEMBRANE PROTEIN YBJJ"/>
    <property type="match status" value="1"/>
</dbReference>
<evidence type="ECO:0000256" key="5">
    <source>
        <dbReference type="SAM" id="MobiDB-lite"/>
    </source>
</evidence>
<reference evidence="7 8" key="1">
    <citation type="submission" date="2018-05" db="EMBL/GenBank/DDBJ databases">
        <title>Genomic Encyclopedia of Archaeal and Bacterial Type Strains, Phase II (KMG-II): from individual species to whole genera.</title>
        <authorList>
            <person name="Goeker M."/>
        </authorList>
    </citation>
    <scope>NUCLEOTIDE SEQUENCE [LARGE SCALE GENOMIC DNA]</scope>
    <source>
        <strain evidence="7 8">DSM 45184</strain>
    </source>
</reference>
<dbReference type="GO" id="GO:0022857">
    <property type="term" value="F:transmembrane transporter activity"/>
    <property type="evidence" value="ECO:0007669"/>
    <property type="project" value="InterPro"/>
</dbReference>
<organism evidence="7 8">
    <name type="scientific">Actinoplanes xinjiangensis</name>
    <dbReference type="NCBI Taxonomy" id="512350"/>
    <lineage>
        <taxon>Bacteria</taxon>
        <taxon>Bacillati</taxon>
        <taxon>Actinomycetota</taxon>
        <taxon>Actinomycetes</taxon>
        <taxon>Micromonosporales</taxon>
        <taxon>Micromonosporaceae</taxon>
        <taxon>Actinoplanes</taxon>
    </lineage>
</organism>
<feature type="transmembrane region" description="Helical" evidence="6">
    <location>
        <begin position="96"/>
        <end position="113"/>
    </location>
</feature>
<evidence type="ECO:0000313" key="8">
    <source>
        <dbReference type="Proteomes" id="UP000245697"/>
    </source>
</evidence>
<dbReference type="OrthoDB" id="151222at2"/>
<dbReference type="CDD" id="cd17393">
    <property type="entry name" value="MFS_MosC_like"/>
    <property type="match status" value="1"/>
</dbReference>
<accession>A0A316EUE8</accession>
<dbReference type="InterPro" id="IPR011701">
    <property type="entry name" value="MFS"/>
</dbReference>
<evidence type="ECO:0000256" key="1">
    <source>
        <dbReference type="ARBA" id="ARBA00004141"/>
    </source>
</evidence>
<dbReference type="RefSeq" id="WP_109601424.1">
    <property type="nucleotide sequence ID" value="NZ_BONA01000078.1"/>
</dbReference>
<feature type="transmembrane region" description="Helical" evidence="6">
    <location>
        <begin position="335"/>
        <end position="356"/>
    </location>
</feature>
<comment type="subcellular location">
    <subcellularLocation>
        <location evidence="1">Membrane</location>
        <topology evidence="1">Multi-pass membrane protein</topology>
    </subcellularLocation>
</comment>
<dbReference type="Proteomes" id="UP000245697">
    <property type="component" value="Unassembled WGS sequence"/>
</dbReference>
<dbReference type="InterPro" id="IPR051788">
    <property type="entry name" value="MFS_Transporter"/>
</dbReference>
<feature type="compositionally biased region" description="Low complexity" evidence="5">
    <location>
        <begin position="193"/>
        <end position="232"/>
    </location>
</feature>
<feature type="transmembrane region" description="Helical" evidence="6">
    <location>
        <begin position="35"/>
        <end position="60"/>
    </location>
</feature>
<feature type="transmembrane region" description="Helical" evidence="6">
    <location>
        <begin position="239"/>
        <end position="259"/>
    </location>
</feature>
<dbReference type="GO" id="GO:0016020">
    <property type="term" value="C:membrane"/>
    <property type="evidence" value="ECO:0007669"/>
    <property type="project" value="UniProtKB-SubCell"/>
</dbReference>
<proteinExistence type="predicted"/>
<evidence type="ECO:0000256" key="3">
    <source>
        <dbReference type="ARBA" id="ARBA00022989"/>
    </source>
</evidence>
<feature type="transmembrane region" description="Helical" evidence="6">
    <location>
        <begin position="392"/>
        <end position="413"/>
    </location>
</feature>
<feature type="transmembrane region" description="Helical" evidence="6">
    <location>
        <begin position="133"/>
        <end position="152"/>
    </location>
</feature>
<keyword evidence="3 6" id="KW-1133">Transmembrane helix</keyword>
<feature type="transmembrane region" description="Helical" evidence="6">
    <location>
        <begin position="279"/>
        <end position="298"/>
    </location>
</feature>
<feature type="transmembrane region" description="Helical" evidence="6">
    <location>
        <begin position="310"/>
        <end position="329"/>
    </location>
</feature>
<keyword evidence="8" id="KW-1185">Reference proteome</keyword>
<evidence type="ECO:0000313" key="7">
    <source>
        <dbReference type="EMBL" id="PWK35882.1"/>
    </source>
</evidence>
<comment type="caution">
    <text evidence="7">The sequence shown here is derived from an EMBL/GenBank/DDBJ whole genome shotgun (WGS) entry which is preliminary data.</text>
</comment>
<dbReference type="Pfam" id="PF07690">
    <property type="entry name" value="MFS_1"/>
    <property type="match status" value="1"/>
</dbReference>